<feature type="signal peptide" evidence="1">
    <location>
        <begin position="1"/>
        <end position="19"/>
    </location>
</feature>
<dbReference type="Proteomes" id="UP000323136">
    <property type="component" value="Unassembled WGS sequence"/>
</dbReference>
<evidence type="ECO:0000313" key="2">
    <source>
        <dbReference type="EMBL" id="TYP98687.1"/>
    </source>
</evidence>
<dbReference type="Pfam" id="PF11751">
    <property type="entry name" value="PorP_SprF"/>
    <property type="match status" value="1"/>
</dbReference>
<dbReference type="InterPro" id="IPR019861">
    <property type="entry name" value="PorP/SprF_Bacteroidetes"/>
</dbReference>
<name>A0A5S5DS22_9FLAO</name>
<protein>
    <submittedName>
        <fullName evidence="2">Type IX secretion system PorP/SprF family membrane protein</fullName>
    </submittedName>
</protein>
<proteinExistence type="predicted"/>
<sequence>MMKRFLMLLFLFISIKVSAQEVDLPLYVNHMADNPFMISPSYAGIGSGLQIRLNGVSQWLGIKNAPNTQSLTVEARLADRFGGGLTIFNDKNGQTSQQGAKLSLASHLTLSDLHDSFLSFGLSYSFIQFGIDTENNNTSEVLPDRNISSSNFDISMLYRFERFAISANVINILGKDIEDFELGEPEVLRKYTVYSLYTFKLNRITELEPSIFVEYFEASARSRTDLNVKLRKGIDEGYIWGGLSYTFLNDQFGTPNAVAPMVGLKKNNFYVSYGFSVTPNRTIDYQSGTHMITLGLDYDRRPSLARCTQKMMIF</sequence>
<accession>A0A5S5DS22</accession>
<gene>
    <name evidence="2" type="ORF">C7447_1022</name>
</gene>
<dbReference type="NCBIfam" id="TIGR03519">
    <property type="entry name" value="T9SS_PorP_fam"/>
    <property type="match status" value="1"/>
</dbReference>
<organism evidence="2 3">
    <name type="scientific">Tenacibaculum adriaticum</name>
    <dbReference type="NCBI Taxonomy" id="413713"/>
    <lineage>
        <taxon>Bacteria</taxon>
        <taxon>Pseudomonadati</taxon>
        <taxon>Bacteroidota</taxon>
        <taxon>Flavobacteriia</taxon>
        <taxon>Flavobacteriales</taxon>
        <taxon>Flavobacteriaceae</taxon>
        <taxon>Tenacibaculum</taxon>
    </lineage>
</organism>
<comment type="caution">
    <text evidence="2">The sequence shown here is derived from an EMBL/GenBank/DDBJ whole genome shotgun (WGS) entry which is preliminary data.</text>
</comment>
<reference evidence="2 3" key="1">
    <citation type="submission" date="2019-07" db="EMBL/GenBank/DDBJ databases">
        <title>Genomic Encyclopedia of Type Strains, Phase IV (KMG-IV): sequencing the most valuable type-strain genomes for metagenomic binning, comparative biology and taxonomic classification.</title>
        <authorList>
            <person name="Goeker M."/>
        </authorList>
    </citation>
    <scope>NUCLEOTIDE SEQUENCE [LARGE SCALE GENOMIC DNA]</scope>
    <source>
        <strain evidence="2 3">DSM 18961</strain>
    </source>
</reference>
<dbReference type="EMBL" id="VNIA01000002">
    <property type="protein sequence ID" value="TYP98687.1"/>
    <property type="molecule type" value="Genomic_DNA"/>
</dbReference>
<evidence type="ECO:0000313" key="3">
    <source>
        <dbReference type="Proteomes" id="UP000323136"/>
    </source>
</evidence>
<feature type="chain" id="PRO_5024304143" evidence="1">
    <location>
        <begin position="20"/>
        <end position="314"/>
    </location>
</feature>
<evidence type="ECO:0000256" key="1">
    <source>
        <dbReference type="SAM" id="SignalP"/>
    </source>
</evidence>
<keyword evidence="3" id="KW-1185">Reference proteome</keyword>
<dbReference type="AlphaFoldDB" id="A0A5S5DS22"/>
<keyword evidence="1" id="KW-0732">Signal</keyword>